<evidence type="ECO:0000313" key="1">
    <source>
        <dbReference type="EMBL" id="XBO40468.1"/>
    </source>
</evidence>
<accession>A0AAU7JJA4</accession>
<name>A0AAU7JJA4_9HYPH</name>
<dbReference type="RefSeq" id="WP_406857328.1">
    <property type="nucleotide sequence ID" value="NZ_CP157484.1"/>
</dbReference>
<dbReference type="EMBL" id="CP157484">
    <property type="protein sequence ID" value="XBO40468.1"/>
    <property type="molecule type" value="Genomic_DNA"/>
</dbReference>
<proteinExistence type="predicted"/>
<organism evidence="1">
    <name type="scientific">Alsobacter sp. KACC 23698</name>
    <dbReference type="NCBI Taxonomy" id="3149229"/>
    <lineage>
        <taxon>Bacteria</taxon>
        <taxon>Pseudomonadati</taxon>
        <taxon>Pseudomonadota</taxon>
        <taxon>Alphaproteobacteria</taxon>
        <taxon>Hyphomicrobiales</taxon>
        <taxon>Alsobacteraceae</taxon>
        <taxon>Alsobacter</taxon>
    </lineage>
</organism>
<gene>
    <name evidence="1" type="ORF">ABEG18_06795</name>
</gene>
<protein>
    <submittedName>
        <fullName evidence="1">Uncharacterized protein</fullName>
    </submittedName>
</protein>
<sequence>MNKDIVAALARELRAEAARLDEAALGSLRDPANVGLGTAARTVEAIAAALERVGAALPASGPPATDGAGSPELG</sequence>
<reference evidence="1" key="1">
    <citation type="submission" date="2024-05" db="EMBL/GenBank/DDBJ databases">
        <authorList>
            <person name="Kim S."/>
            <person name="Heo J."/>
            <person name="Choi H."/>
            <person name="Choi Y."/>
            <person name="Kwon S.-W."/>
            <person name="Kim Y."/>
        </authorList>
    </citation>
    <scope>NUCLEOTIDE SEQUENCE</scope>
    <source>
        <strain evidence="1">KACC 23698</strain>
    </source>
</reference>
<dbReference type="AlphaFoldDB" id="A0AAU7JJA4"/>